<dbReference type="Pfam" id="PF17122">
    <property type="entry name" value="zf-C3H2C3"/>
    <property type="match status" value="1"/>
</dbReference>
<comment type="catalytic activity">
    <reaction evidence="9">
        <text>S-ubiquitinyl-[E2 ubiquitin-conjugating enzyme]-L-cysteine + [acceptor protein]-L-lysine = [E2 ubiquitin-conjugating enzyme]-L-cysteine + N(6)-ubiquitinyl-[acceptor protein]-L-lysine.</text>
        <dbReference type="EC" id="2.3.2.27"/>
    </reaction>
</comment>
<dbReference type="EC" id="2.3.2.27" evidence="9"/>
<gene>
    <name evidence="13" type="ORF">CLIB1423_02S02300</name>
</gene>
<evidence type="ECO:0000256" key="6">
    <source>
        <dbReference type="ARBA" id="ARBA00022927"/>
    </source>
</evidence>
<comment type="subcellular location">
    <subcellularLocation>
        <location evidence="8">Endomembrane system</location>
        <topology evidence="8">Peripheral membrane protein</topology>
        <orientation evidence="8">Cytoplasmic side</orientation>
    </subcellularLocation>
    <subcellularLocation>
        <location evidence="9">Vacuole membrane</location>
        <topology evidence="9">Peripheral membrane protein</topology>
        <orientation evidence="9">Cytoplasmic side</orientation>
    </subcellularLocation>
</comment>
<evidence type="ECO:0000256" key="4">
    <source>
        <dbReference type="ARBA" id="ARBA00022771"/>
    </source>
</evidence>
<evidence type="ECO:0000256" key="2">
    <source>
        <dbReference type="ARBA" id="ARBA00022448"/>
    </source>
</evidence>
<evidence type="ECO:0000313" key="13">
    <source>
        <dbReference type="EMBL" id="CAH2350663.1"/>
    </source>
</evidence>
<dbReference type="GO" id="GO:0000329">
    <property type="term" value="C:fungal-type vacuole membrane"/>
    <property type="evidence" value="ECO:0007669"/>
    <property type="project" value="UniProtKB-UniRule"/>
</dbReference>
<sequence>MSDVWRQFQLFDLTPIRDPNYKSNDPLYSDPSLSAICSTESNLLMATNNIYIRIISKQFLPVKTFVAYDLEYRINYMKALPHSNLLVTVAERQGFPSVLKLWDLTKILTLKNIDEDQYKHEYHTMCRVSNGDNAFPITTIQFNKGLSCVAVGYANGTVLLIRGDLIRDRGSKQRIIYESNEPITGIHFNLSEDLLYITTTSKILTVLTNGRNNGRLNRLLSKKTGVDLNCSGLEREVAGGELIVATQDSIRYYNHVSKTNTILLDMPKKLIHRFGKNYLLIISPQQEEAGKGSSGNGVVASPKKLLSRIVILDLLNKHISFSLTIPNNTINYVFEMWGDLYMLSSDGILFKIHEKSINQQIEIILQRNLFNIAYTLAIQNQLSKEMLLRIQRLHGEYLFDQQQDFNESINLYISCLDIFKSNGENSEELADFIMDIITKFKDVSNINNLTKFLYKLYELKLADNDHLTLLLCCYCKLKKLKELDEFIDQFDFNETSSSTGKLRLQQLNFQLIINLFKECEYYPQVVKLLYKLNQPSHIVDIQLNYLNQPQKCLQYVKTLSIDELLLILIEYSKILLDNSPIETTELLINVFTGKYMPQEENEPEVEVYGHDSRALHSGITSIPINSYKNFVTYLSGSENNDPMDGENTSLNGSSNKPSAPTYLPPRPSLIFPSFINNPNEFVVFLEACIETFDKYQGNINDKKELLMTLFEMYLSLSKDPDDEWKEKANALLSEYSTLLNKSSLLLVSHIYDFGEGEISAKEQSGGFEESLFRSSAIAGNIENCFNLVRKYGDAKPELYKLLLKFIISKEEIFDQVSDSDFKSILLKIKTLKLATPLEVIQILSSTELTTIGLIKDYLIDYIDTQNREISNNRKLIKSYESETTKIGNKLSELTTKPFIIQNNKCSSCHLKLDYPVIHFKCNHSYHQRCLDENTIISSSSILNEGSKSAVHSKERDCPLCINDLESSREVRRKQFNSKDEINLFEQSLKDKDDRFKVITDFLGKGIMENESSVIVQSPTRAYSTFLSR</sequence>
<dbReference type="OrthoDB" id="26184at2759"/>
<evidence type="ECO:0000256" key="9">
    <source>
        <dbReference type="PIRNR" id="PIRNR007860"/>
    </source>
</evidence>
<evidence type="ECO:0000256" key="11">
    <source>
        <dbReference type="PROSITE-ProRule" id="PRU01006"/>
    </source>
</evidence>
<comment type="subunit">
    <text evidence="9">Component of the homotypic vacuole fusion and vacuole protein sorting (HOPS) complex. Component of the class C core vacuole/endosome tethering (CORVET) complex.</text>
</comment>
<evidence type="ECO:0000256" key="3">
    <source>
        <dbReference type="ARBA" id="ARBA00022723"/>
    </source>
</evidence>
<dbReference type="GO" id="GO:0007032">
    <property type="term" value="P:endosome organization"/>
    <property type="evidence" value="ECO:0007669"/>
    <property type="project" value="TreeGrafter"/>
</dbReference>
<accession>A0A9P0QL55</accession>
<dbReference type="GO" id="GO:0007033">
    <property type="term" value="P:vacuole organization"/>
    <property type="evidence" value="ECO:0007669"/>
    <property type="project" value="TreeGrafter"/>
</dbReference>
<dbReference type="PROSITE" id="PS50089">
    <property type="entry name" value="ZF_RING_2"/>
    <property type="match status" value="1"/>
</dbReference>
<dbReference type="InterPro" id="IPR024763">
    <property type="entry name" value="VPS11_C"/>
</dbReference>
<feature type="domain" description="RING-type" evidence="12">
    <location>
        <begin position="905"/>
        <end position="960"/>
    </location>
</feature>
<dbReference type="EMBL" id="CAKXYY010000002">
    <property type="protein sequence ID" value="CAH2350663.1"/>
    <property type="molecule type" value="Genomic_DNA"/>
</dbReference>
<dbReference type="GO" id="GO:0033263">
    <property type="term" value="C:CORVET complex"/>
    <property type="evidence" value="ECO:0007669"/>
    <property type="project" value="UniProtKB-UniRule"/>
</dbReference>
<dbReference type="GO" id="GO:0048284">
    <property type="term" value="P:organelle fusion"/>
    <property type="evidence" value="ECO:0007669"/>
    <property type="project" value="TreeGrafter"/>
</dbReference>
<keyword evidence="9" id="KW-0808">Transferase</keyword>
<dbReference type="PANTHER" id="PTHR23323:SF24">
    <property type="entry name" value="VACUOLAR PROTEIN SORTING-ASSOCIATED PROTEIN 11 HOMOLOG"/>
    <property type="match status" value="1"/>
</dbReference>
<dbReference type="PROSITE" id="PS50236">
    <property type="entry name" value="CHCR"/>
    <property type="match status" value="1"/>
</dbReference>
<dbReference type="InterPro" id="IPR057307">
    <property type="entry name" value="PEP5_VPS11_N"/>
</dbReference>
<keyword evidence="14" id="KW-1185">Reference proteome</keyword>
<keyword evidence="9" id="KW-0926">Vacuole</keyword>
<dbReference type="PIRSF" id="PIRSF007860">
    <property type="entry name" value="VPS11"/>
    <property type="match status" value="1"/>
</dbReference>
<keyword evidence="7 9" id="KW-0472">Membrane</keyword>
<dbReference type="Pfam" id="PF12451">
    <property type="entry name" value="VPS11_C"/>
    <property type="match status" value="1"/>
</dbReference>
<evidence type="ECO:0000256" key="1">
    <source>
        <dbReference type="ARBA" id="ARBA00007070"/>
    </source>
</evidence>
<proteinExistence type="inferred from homology"/>
<keyword evidence="4 10" id="KW-0863">Zinc-finger</keyword>
<dbReference type="InterPro" id="IPR011990">
    <property type="entry name" value="TPR-like_helical_dom_sf"/>
</dbReference>
<dbReference type="InterPro" id="IPR001841">
    <property type="entry name" value="Znf_RING"/>
</dbReference>
<dbReference type="GO" id="GO:0061630">
    <property type="term" value="F:ubiquitin protein ligase activity"/>
    <property type="evidence" value="ECO:0007669"/>
    <property type="project" value="UniProtKB-EC"/>
</dbReference>
<evidence type="ECO:0000256" key="7">
    <source>
        <dbReference type="ARBA" id="ARBA00023136"/>
    </source>
</evidence>
<keyword evidence="9" id="KW-0833">Ubl conjugation pathway</keyword>
<reference evidence="13" key="1">
    <citation type="submission" date="2022-03" db="EMBL/GenBank/DDBJ databases">
        <authorList>
            <person name="Legras J.-L."/>
            <person name="Devillers H."/>
            <person name="Grondin C."/>
        </authorList>
    </citation>
    <scope>NUCLEOTIDE SEQUENCE</scope>
    <source>
        <strain evidence="13">CLIB 1423</strain>
    </source>
</reference>
<dbReference type="GO" id="GO:0008270">
    <property type="term" value="F:zinc ion binding"/>
    <property type="evidence" value="ECO:0007669"/>
    <property type="project" value="UniProtKB-KW"/>
</dbReference>
<keyword evidence="3" id="KW-0479">Metal-binding</keyword>
<protein>
    <recommendedName>
        <fullName evidence="9">E3 ubiquitin-protein ligase PEP5</fullName>
        <ecNumber evidence="9">2.3.2.27</ecNumber>
    </recommendedName>
</protein>
<dbReference type="GO" id="GO:0030674">
    <property type="term" value="F:protein-macromolecule adaptor activity"/>
    <property type="evidence" value="ECO:0007669"/>
    <property type="project" value="TreeGrafter"/>
</dbReference>
<organism evidence="13 14">
    <name type="scientific">[Candida] railenensis</name>
    <dbReference type="NCBI Taxonomy" id="45579"/>
    <lineage>
        <taxon>Eukaryota</taxon>
        <taxon>Fungi</taxon>
        <taxon>Dikarya</taxon>
        <taxon>Ascomycota</taxon>
        <taxon>Saccharomycotina</taxon>
        <taxon>Pichiomycetes</taxon>
        <taxon>Debaryomycetaceae</taxon>
        <taxon>Kurtzmaniella</taxon>
    </lineage>
</organism>
<comment type="caution">
    <text evidence="13">The sequence shown here is derived from an EMBL/GenBank/DDBJ whole genome shotgun (WGS) entry which is preliminary data.</text>
</comment>
<dbReference type="Pfam" id="PF23356">
    <property type="entry name" value="TPR_PEP5_VPS11"/>
    <property type="match status" value="1"/>
</dbReference>
<dbReference type="Gene3D" id="3.30.40.10">
    <property type="entry name" value="Zinc/RING finger domain, C3HC4 (zinc finger)"/>
    <property type="match status" value="1"/>
</dbReference>
<dbReference type="SMART" id="SM00184">
    <property type="entry name" value="RING"/>
    <property type="match status" value="1"/>
</dbReference>
<dbReference type="InterPro" id="IPR013083">
    <property type="entry name" value="Znf_RING/FYVE/PHD"/>
</dbReference>
<dbReference type="AlphaFoldDB" id="A0A9P0QL55"/>
<dbReference type="GO" id="GO:0030897">
    <property type="term" value="C:HOPS complex"/>
    <property type="evidence" value="ECO:0007669"/>
    <property type="project" value="UniProtKB-UniRule"/>
</dbReference>
<keyword evidence="6 9" id="KW-0653">Protein transport</keyword>
<dbReference type="Pfam" id="PF23341">
    <property type="entry name" value="PEP5_VPS11_N"/>
    <property type="match status" value="1"/>
</dbReference>
<dbReference type="InterPro" id="IPR036322">
    <property type="entry name" value="WD40_repeat_dom_sf"/>
</dbReference>
<keyword evidence="5" id="KW-0862">Zinc</keyword>
<dbReference type="PANTHER" id="PTHR23323">
    <property type="entry name" value="VACUOLAR PROTEIN SORTING-ASSOCIATED PROTEIN"/>
    <property type="match status" value="1"/>
</dbReference>
<keyword evidence="2 9" id="KW-0813">Transport</keyword>
<feature type="repeat" description="CHCR" evidence="11">
    <location>
        <begin position="417"/>
        <end position="584"/>
    </location>
</feature>
<dbReference type="InterPro" id="IPR016528">
    <property type="entry name" value="VPS11"/>
</dbReference>
<comment type="similarity">
    <text evidence="1 9">Belongs to the VPS11 family.</text>
</comment>
<evidence type="ECO:0000256" key="5">
    <source>
        <dbReference type="ARBA" id="ARBA00022833"/>
    </source>
</evidence>
<evidence type="ECO:0000313" key="14">
    <source>
        <dbReference type="Proteomes" id="UP000837801"/>
    </source>
</evidence>
<dbReference type="GO" id="GO:0006886">
    <property type="term" value="P:intracellular protein transport"/>
    <property type="evidence" value="ECO:0007669"/>
    <property type="project" value="UniProtKB-UniRule"/>
</dbReference>
<dbReference type="InterPro" id="IPR000547">
    <property type="entry name" value="Clathrin_H-chain/VPS_repeat"/>
</dbReference>
<dbReference type="GO" id="GO:0006904">
    <property type="term" value="P:vesicle docking involved in exocytosis"/>
    <property type="evidence" value="ECO:0007669"/>
    <property type="project" value="TreeGrafter"/>
</dbReference>
<evidence type="ECO:0000256" key="8">
    <source>
        <dbReference type="ARBA" id="ARBA00029433"/>
    </source>
</evidence>
<name>A0A9P0QL55_9ASCO</name>
<dbReference type="Gene3D" id="1.25.40.10">
    <property type="entry name" value="Tetratricopeptide repeat domain"/>
    <property type="match status" value="1"/>
</dbReference>
<evidence type="ECO:0000256" key="10">
    <source>
        <dbReference type="PROSITE-ProRule" id="PRU00175"/>
    </source>
</evidence>
<dbReference type="SUPFAM" id="SSF50978">
    <property type="entry name" value="WD40 repeat-like"/>
    <property type="match status" value="1"/>
</dbReference>
<dbReference type="Proteomes" id="UP000837801">
    <property type="component" value="Unassembled WGS sequence"/>
</dbReference>
<evidence type="ECO:0000259" key="12">
    <source>
        <dbReference type="PROSITE" id="PS50089"/>
    </source>
</evidence>
<dbReference type="CDD" id="cd16688">
    <property type="entry name" value="RING-H2_Vps11"/>
    <property type="match status" value="1"/>
</dbReference>
<dbReference type="InterPro" id="IPR057308">
    <property type="entry name" value="CHCR_PEP5_VPS11"/>
</dbReference>